<organism evidence="1 2">
    <name type="scientific">Novosphingobium album</name>
    <name type="common">ex Liu et al. 2023</name>
    <dbReference type="NCBI Taxonomy" id="3031130"/>
    <lineage>
        <taxon>Bacteria</taxon>
        <taxon>Pseudomonadati</taxon>
        <taxon>Pseudomonadota</taxon>
        <taxon>Alphaproteobacteria</taxon>
        <taxon>Sphingomonadales</taxon>
        <taxon>Sphingomonadaceae</taxon>
        <taxon>Novosphingobium</taxon>
    </lineage>
</organism>
<keyword evidence="2" id="KW-1185">Reference proteome</keyword>
<protein>
    <submittedName>
        <fullName evidence="1">Uncharacterized protein</fullName>
    </submittedName>
</protein>
<dbReference type="RefSeq" id="WP_275227953.1">
    <property type="nucleotide sequence ID" value="NZ_JARESE010000026.1"/>
</dbReference>
<gene>
    <name evidence="1" type="ORF">PYV00_09075</name>
</gene>
<dbReference type="Proteomes" id="UP001216253">
    <property type="component" value="Unassembled WGS sequence"/>
</dbReference>
<evidence type="ECO:0000313" key="1">
    <source>
        <dbReference type="EMBL" id="MDE8651871.1"/>
    </source>
</evidence>
<name>A0ABT5WPD8_9SPHN</name>
<sequence length="87" mass="9664">MILALRGAKVRAEGEFRNTMANAWLGGLLGQIDPRSYPKLEALIGDGQRSQSAPRPADPEEAHQNLRAWGAWLKVVNRQAEGRSRKE</sequence>
<evidence type="ECO:0000313" key="2">
    <source>
        <dbReference type="Proteomes" id="UP001216253"/>
    </source>
</evidence>
<proteinExistence type="predicted"/>
<reference evidence="1 2" key="1">
    <citation type="submission" date="2023-03" db="EMBL/GenBank/DDBJ databases">
        <title>NovoSphingobium album sp. nov. isolated from polycyclic aromatic hydrocarbons- and heavy-metal polluted soil.</title>
        <authorList>
            <person name="Liu Z."/>
            <person name="Wang K."/>
        </authorList>
    </citation>
    <scope>NUCLEOTIDE SEQUENCE [LARGE SCALE GENOMIC DNA]</scope>
    <source>
        <strain evidence="1 2">H3SJ31-1</strain>
    </source>
</reference>
<dbReference type="EMBL" id="JARESE010000026">
    <property type="protein sequence ID" value="MDE8651871.1"/>
    <property type="molecule type" value="Genomic_DNA"/>
</dbReference>
<accession>A0ABT5WPD8</accession>
<comment type="caution">
    <text evidence="1">The sequence shown here is derived from an EMBL/GenBank/DDBJ whole genome shotgun (WGS) entry which is preliminary data.</text>
</comment>